<dbReference type="KEGG" id="phs:C2L64_44975"/>
<dbReference type="EMBL" id="CP026108">
    <property type="protein sequence ID" value="AUT75536.1"/>
    <property type="molecule type" value="Genomic_DNA"/>
</dbReference>
<protein>
    <submittedName>
        <fullName evidence="3">Uncharacterized protein</fullName>
    </submittedName>
</protein>
<evidence type="ECO:0000313" key="4">
    <source>
        <dbReference type="Proteomes" id="UP000236649"/>
    </source>
</evidence>
<feature type="transmembrane region" description="Helical" evidence="2">
    <location>
        <begin position="133"/>
        <end position="154"/>
    </location>
</feature>
<evidence type="ECO:0000313" key="3">
    <source>
        <dbReference type="EMBL" id="AUT75536.1"/>
    </source>
</evidence>
<gene>
    <name evidence="3" type="ORF">C2L64_44975</name>
</gene>
<sequence>MSENYEYSDISDAESVEWSGDSSEAAYSESSENEWSEARRRPGPVRTAPRQSAYRPRPSGTTNYVTQAQLQGALARVSQQITLNGNAIKLVDGRVRDVIAEQGKQAATFRREMADRRKDTDTLRRELQTTRELSALLPLVAPPGTSFAKVASLVHLLPVDSWGGTPASGGQSQGFLGGSGTIALIAIAAASGVFK</sequence>
<evidence type="ECO:0000256" key="1">
    <source>
        <dbReference type="SAM" id="MobiDB-lite"/>
    </source>
</evidence>
<reference evidence="3 4" key="1">
    <citation type="submission" date="2018-01" db="EMBL/GenBank/DDBJ databases">
        <title>Species boundaries and ecological features among Paraburkholderia terrae DSMZ17804T, P. hospita DSMZ17164T and P. caribensis DSMZ13236T.</title>
        <authorList>
            <person name="Pratama A.A."/>
        </authorList>
    </citation>
    <scope>NUCLEOTIDE SEQUENCE [LARGE SCALE GENOMIC DNA]</scope>
    <source>
        <strain evidence="3 4">DSM 17164</strain>
    </source>
</reference>
<dbReference type="RefSeq" id="WP_103153856.1">
    <property type="nucleotide sequence ID" value="NZ_CP026108.1"/>
</dbReference>
<dbReference type="Proteomes" id="UP000236649">
    <property type="component" value="Chromosome 4"/>
</dbReference>
<evidence type="ECO:0000256" key="2">
    <source>
        <dbReference type="SAM" id="Phobius"/>
    </source>
</evidence>
<dbReference type="GeneID" id="55535459"/>
<feature type="transmembrane region" description="Helical" evidence="2">
    <location>
        <begin position="174"/>
        <end position="194"/>
    </location>
</feature>
<accession>A0AAN1MQM2</accession>
<keyword evidence="2" id="KW-0812">Transmembrane</keyword>
<proteinExistence type="predicted"/>
<keyword evidence="2" id="KW-1133">Transmembrane helix</keyword>
<keyword evidence="2" id="KW-0472">Membrane</keyword>
<feature type="region of interest" description="Disordered" evidence="1">
    <location>
        <begin position="1"/>
        <end position="62"/>
    </location>
</feature>
<name>A0AAN1MQM2_9BURK</name>
<organism evidence="3 4">
    <name type="scientific">Paraburkholderia hospita</name>
    <dbReference type="NCBI Taxonomy" id="169430"/>
    <lineage>
        <taxon>Bacteria</taxon>
        <taxon>Pseudomonadati</taxon>
        <taxon>Pseudomonadota</taxon>
        <taxon>Betaproteobacteria</taxon>
        <taxon>Burkholderiales</taxon>
        <taxon>Burkholderiaceae</taxon>
        <taxon>Paraburkholderia</taxon>
    </lineage>
</organism>
<dbReference type="AlphaFoldDB" id="A0AAN1MQM2"/>